<dbReference type="GO" id="GO:0006535">
    <property type="term" value="P:cysteine biosynthetic process from serine"/>
    <property type="evidence" value="ECO:0007669"/>
    <property type="project" value="TreeGrafter"/>
</dbReference>
<dbReference type="GO" id="GO:0030170">
    <property type="term" value="F:pyridoxal phosphate binding"/>
    <property type="evidence" value="ECO:0007669"/>
    <property type="project" value="InterPro"/>
</dbReference>
<dbReference type="InterPro" id="IPR015424">
    <property type="entry name" value="PyrdxlP-dep_Trfase"/>
</dbReference>
<evidence type="ECO:0000313" key="6">
    <source>
        <dbReference type="Proteomes" id="UP000829364"/>
    </source>
</evidence>
<dbReference type="EMBL" id="CP086362">
    <property type="protein sequence ID" value="UNI23047.1"/>
    <property type="molecule type" value="Genomic_DNA"/>
</dbReference>
<accession>A0A9Q8QRA4</accession>
<dbReference type="InterPro" id="IPR054542">
    <property type="entry name" value="Cys_met_metab_PP"/>
</dbReference>
<dbReference type="GO" id="GO:0003961">
    <property type="term" value="F:O-acetylhomoserine aminocarboxypropyltransferase activity"/>
    <property type="evidence" value="ECO:0007669"/>
    <property type="project" value="TreeGrafter"/>
</dbReference>
<name>A0A9Q8QRA4_9HYPO</name>
<dbReference type="Pfam" id="PF01053">
    <property type="entry name" value="Cys_Met_Meta_PP"/>
    <property type="match status" value="1"/>
</dbReference>
<dbReference type="GO" id="GO:0004124">
    <property type="term" value="F:cysteine synthase activity"/>
    <property type="evidence" value="ECO:0007669"/>
    <property type="project" value="TreeGrafter"/>
</dbReference>
<keyword evidence="2 5" id="KW-0808">Transferase</keyword>
<evidence type="ECO:0000256" key="1">
    <source>
        <dbReference type="ARBA" id="ARBA00001933"/>
    </source>
</evidence>
<dbReference type="OrthoDB" id="3512640at2759"/>
<reference evidence="5" key="1">
    <citation type="submission" date="2021-11" db="EMBL/GenBank/DDBJ databases">
        <title>Purpureocillium_takamizusanense_genome.</title>
        <authorList>
            <person name="Nguyen N.-H."/>
        </authorList>
    </citation>
    <scope>NUCLEOTIDE SEQUENCE</scope>
    <source>
        <strain evidence="5">PT3</strain>
    </source>
</reference>
<dbReference type="KEGG" id="ptkz:JDV02_008890"/>
<dbReference type="AlphaFoldDB" id="A0A9Q8QRA4"/>
<dbReference type="InterPro" id="IPR015421">
    <property type="entry name" value="PyrdxlP-dep_Trfase_major"/>
</dbReference>
<comment type="similarity">
    <text evidence="4">Belongs to the trans-sulfuration enzymes family.</text>
</comment>
<dbReference type="GeneID" id="72070835"/>
<keyword evidence="3 4" id="KW-0663">Pyridoxal phosphate</keyword>
<keyword evidence="6" id="KW-1185">Reference proteome</keyword>
<dbReference type="Proteomes" id="UP000829364">
    <property type="component" value="Chromosome 9"/>
</dbReference>
<proteinExistence type="inferred from homology"/>
<gene>
    <name evidence="5" type="primary">MET15_3</name>
    <name evidence="5" type="ORF">JDV02_008890</name>
</gene>
<dbReference type="GO" id="GO:0019346">
    <property type="term" value="P:transsulfuration"/>
    <property type="evidence" value="ECO:0007669"/>
    <property type="project" value="InterPro"/>
</dbReference>
<evidence type="ECO:0000256" key="4">
    <source>
        <dbReference type="RuleBase" id="RU362118"/>
    </source>
</evidence>
<dbReference type="InterPro" id="IPR000277">
    <property type="entry name" value="Cys/Met-Metab_PyrdxlP-dep_enz"/>
</dbReference>
<evidence type="ECO:0000256" key="2">
    <source>
        <dbReference type="ARBA" id="ARBA00022679"/>
    </source>
</evidence>
<dbReference type="GO" id="GO:0005737">
    <property type="term" value="C:cytoplasm"/>
    <property type="evidence" value="ECO:0007669"/>
    <property type="project" value="TreeGrafter"/>
</dbReference>
<protein>
    <submittedName>
        <fullName evidence="5">Adenosylmethionine cyclotransferase</fullName>
        <ecNumber evidence="5">2.5.1.4</ecNumber>
    </submittedName>
</protein>
<evidence type="ECO:0000313" key="5">
    <source>
        <dbReference type="EMBL" id="UNI23047.1"/>
    </source>
</evidence>
<evidence type="ECO:0000256" key="3">
    <source>
        <dbReference type="ARBA" id="ARBA00022898"/>
    </source>
</evidence>
<comment type="cofactor">
    <cofactor evidence="1 4">
        <name>pyridoxal 5'-phosphate</name>
        <dbReference type="ChEBI" id="CHEBI:597326"/>
    </cofactor>
</comment>
<sequence length="119" mass="13118">MALANDHVTIAKSRTYYIRRWDKPEDVAAAIDEKTNAIYVESIGNPRHNVPDLETIAKRRRGSFIRPIDHGADIVVQSATKWIGGHGTTIGGVIVDSGKFDWGKSCSFAGLFGRCSEEE</sequence>
<dbReference type="GO" id="GO:0071269">
    <property type="term" value="P:L-homocysteine biosynthetic process"/>
    <property type="evidence" value="ECO:0007669"/>
    <property type="project" value="TreeGrafter"/>
</dbReference>
<organism evidence="5 6">
    <name type="scientific">Purpureocillium takamizusanense</name>
    <dbReference type="NCBI Taxonomy" id="2060973"/>
    <lineage>
        <taxon>Eukaryota</taxon>
        <taxon>Fungi</taxon>
        <taxon>Dikarya</taxon>
        <taxon>Ascomycota</taxon>
        <taxon>Pezizomycotina</taxon>
        <taxon>Sordariomycetes</taxon>
        <taxon>Hypocreomycetidae</taxon>
        <taxon>Hypocreales</taxon>
        <taxon>Ophiocordycipitaceae</taxon>
        <taxon>Purpureocillium</taxon>
    </lineage>
</organism>
<dbReference type="PANTHER" id="PTHR43797">
    <property type="entry name" value="HOMOCYSTEINE/CYSTEINE SYNTHASE"/>
    <property type="match status" value="1"/>
</dbReference>
<dbReference type="PROSITE" id="PS00868">
    <property type="entry name" value="CYS_MET_METAB_PP"/>
    <property type="match status" value="1"/>
</dbReference>
<dbReference type="Gene3D" id="3.40.640.10">
    <property type="entry name" value="Type I PLP-dependent aspartate aminotransferase-like (Major domain)"/>
    <property type="match status" value="1"/>
</dbReference>
<dbReference type="PANTHER" id="PTHR43797:SF2">
    <property type="entry name" value="HOMOCYSTEINE_CYSTEINE SYNTHASE"/>
    <property type="match status" value="1"/>
</dbReference>
<dbReference type="RefSeq" id="XP_047846528.1">
    <property type="nucleotide sequence ID" value="XM_047990521.1"/>
</dbReference>
<dbReference type="InterPro" id="IPR006235">
    <property type="entry name" value="OAc-hSer/O-AcSer_sulfhydrylase"/>
</dbReference>
<dbReference type="SUPFAM" id="SSF53383">
    <property type="entry name" value="PLP-dependent transferases"/>
    <property type="match status" value="1"/>
</dbReference>
<dbReference type="EC" id="2.5.1.4" evidence="5"/>